<evidence type="ECO:0000256" key="1">
    <source>
        <dbReference type="ARBA" id="ARBA00004240"/>
    </source>
</evidence>
<evidence type="ECO:0000313" key="15">
    <source>
        <dbReference type="EMBL" id="CED84350.1"/>
    </source>
</evidence>
<dbReference type="InterPro" id="IPR025887">
    <property type="entry name" value="Glyco_hydro_31_N_dom"/>
</dbReference>
<comment type="pathway">
    <text evidence="2">Glycan metabolism; N-glycan metabolism.</text>
</comment>
<dbReference type="PROSITE" id="PS00129">
    <property type="entry name" value="GLYCOSYL_HYDROL_F31_1"/>
    <property type="match status" value="1"/>
</dbReference>
<dbReference type="PANTHER" id="PTHR22762">
    <property type="entry name" value="ALPHA-GLUCOSIDASE"/>
    <property type="match status" value="1"/>
</dbReference>
<dbReference type="GO" id="GO:0090599">
    <property type="term" value="F:alpha-glucosidase activity"/>
    <property type="evidence" value="ECO:0007669"/>
    <property type="project" value="TreeGrafter"/>
</dbReference>
<accession>A0A0F7SV14</accession>
<dbReference type="Pfam" id="PF01055">
    <property type="entry name" value="Glyco_hydro_31_2nd"/>
    <property type="match status" value="1"/>
</dbReference>
<keyword evidence="7" id="KW-0325">Glycoprotein</keyword>
<evidence type="ECO:0000256" key="9">
    <source>
        <dbReference type="ARBA" id="ARBA00042895"/>
    </source>
</evidence>
<keyword evidence="8 10" id="KW-0326">Glycosidase</keyword>
<dbReference type="InterPro" id="IPR011013">
    <property type="entry name" value="Gal_mutarotase_sf_dom"/>
</dbReference>
<keyword evidence="5 10" id="KW-0378">Hydrolase</keyword>
<evidence type="ECO:0000256" key="8">
    <source>
        <dbReference type="ARBA" id="ARBA00023295"/>
    </source>
</evidence>
<dbReference type="Pfam" id="PF13802">
    <property type="entry name" value="Gal_mutarotas_2"/>
    <property type="match status" value="1"/>
</dbReference>
<reference evidence="15" key="1">
    <citation type="submission" date="2014-08" db="EMBL/GenBank/DDBJ databases">
        <authorList>
            <person name="Sharma Rahul"/>
            <person name="Thines Marco"/>
        </authorList>
    </citation>
    <scope>NUCLEOTIDE SEQUENCE</scope>
</reference>
<keyword evidence="4 11" id="KW-0732">Signal</keyword>
<evidence type="ECO:0000256" key="2">
    <source>
        <dbReference type="ARBA" id="ARBA00004833"/>
    </source>
</evidence>
<evidence type="ECO:0000259" key="14">
    <source>
        <dbReference type="Pfam" id="PF21365"/>
    </source>
</evidence>
<dbReference type="InterPro" id="IPR000322">
    <property type="entry name" value="Glyco_hydro_31_TIM"/>
</dbReference>
<dbReference type="CDD" id="cd06603">
    <property type="entry name" value="GH31_GANC_GANAB_alpha"/>
    <property type="match status" value="1"/>
</dbReference>
<dbReference type="InterPro" id="IPR048395">
    <property type="entry name" value="Glyco_hydro_31_C"/>
</dbReference>
<comment type="subcellular location">
    <subcellularLocation>
        <location evidence="1">Endoplasmic reticulum</location>
    </subcellularLocation>
</comment>
<dbReference type="InterPro" id="IPR017853">
    <property type="entry name" value="GH"/>
</dbReference>
<dbReference type="InterPro" id="IPR030458">
    <property type="entry name" value="Glyco_hydro_31_AS"/>
</dbReference>
<feature type="domain" description="Glycoside hydrolase family 31 TIM barrel" evidence="12">
    <location>
        <begin position="390"/>
        <end position="721"/>
    </location>
</feature>
<comment type="similarity">
    <text evidence="3 10">Belongs to the glycosyl hydrolase 31 family.</text>
</comment>
<organism evidence="15">
    <name type="scientific">Phaffia rhodozyma</name>
    <name type="common">Yeast</name>
    <name type="synonym">Xanthophyllomyces dendrorhous</name>
    <dbReference type="NCBI Taxonomy" id="264483"/>
    <lineage>
        <taxon>Eukaryota</taxon>
        <taxon>Fungi</taxon>
        <taxon>Dikarya</taxon>
        <taxon>Basidiomycota</taxon>
        <taxon>Agaricomycotina</taxon>
        <taxon>Tremellomycetes</taxon>
        <taxon>Cystofilobasidiales</taxon>
        <taxon>Mrakiaceae</taxon>
        <taxon>Phaffia</taxon>
    </lineage>
</organism>
<dbReference type="Pfam" id="PF21365">
    <property type="entry name" value="Glyco_hydro_31_3rd"/>
    <property type="match status" value="1"/>
</dbReference>
<proteinExistence type="inferred from homology"/>
<evidence type="ECO:0000256" key="7">
    <source>
        <dbReference type="ARBA" id="ARBA00023180"/>
    </source>
</evidence>
<keyword evidence="6" id="KW-0256">Endoplasmic reticulum</keyword>
<evidence type="ECO:0000256" key="11">
    <source>
        <dbReference type="SAM" id="SignalP"/>
    </source>
</evidence>
<dbReference type="SUPFAM" id="SSF74650">
    <property type="entry name" value="Galactose mutarotase-like"/>
    <property type="match status" value="1"/>
</dbReference>
<evidence type="ECO:0000256" key="6">
    <source>
        <dbReference type="ARBA" id="ARBA00022824"/>
    </source>
</evidence>
<evidence type="ECO:0000256" key="4">
    <source>
        <dbReference type="ARBA" id="ARBA00022729"/>
    </source>
</evidence>
<evidence type="ECO:0000256" key="5">
    <source>
        <dbReference type="ARBA" id="ARBA00022801"/>
    </source>
</evidence>
<dbReference type="GO" id="GO:0017177">
    <property type="term" value="C:glucosidase II complex"/>
    <property type="evidence" value="ECO:0007669"/>
    <property type="project" value="TreeGrafter"/>
</dbReference>
<dbReference type="GO" id="GO:0030246">
    <property type="term" value="F:carbohydrate binding"/>
    <property type="evidence" value="ECO:0007669"/>
    <property type="project" value="InterPro"/>
</dbReference>
<evidence type="ECO:0000259" key="13">
    <source>
        <dbReference type="Pfam" id="PF13802"/>
    </source>
</evidence>
<dbReference type="PANTHER" id="PTHR22762:SF54">
    <property type="entry name" value="BCDNA.GH04962"/>
    <property type="match status" value="1"/>
</dbReference>
<dbReference type="Gene3D" id="2.60.40.1180">
    <property type="entry name" value="Golgi alpha-mannosidase II"/>
    <property type="match status" value="2"/>
</dbReference>
<feature type="signal peptide" evidence="11">
    <location>
        <begin position="1"/>
        <end position="22"/>
    </location>
</feature>
<dbReference type="InterPro" id="IPR013780">
    <property type="entry name" value="Glyco_hydro_b"/>
</dbReference>
<dbReference type="CDD" id="cd14752">
    <property type="entry name" value="GH31_N"/>
    <property type="match status" value="1"/>
</dbReference>
<dbReference type="SUPFAM" id="SSF51445">
    <property type="entry name" value="(Trans)glycosidases"/>
    <property type="match status" value="1"/>
</dbReference>
<sequence length="985" mass="111867">MLHSWLLPLLTLVLLSSNPAKAVKKEDFKTCAQSSFCNRLRPLSSRARDTPDWQSPYHINGTGLIRDTDGGAPYTVKFQVLNDLHPEIRYDLSINILGSDGIARIRMDEHHGLRQRYNESEKWTLVPDALKQGSFNLETDSWGSNITYGSDSDKLRLDILHYPLRIELYRSSVPDIPQIVLNGEGLLHMEHFRLKPEELKTSPPDDLEALAQESTEGQTVLDPKPDPTWFEGSRDQYDKGLFEENWKSWKDTKPKGPEALSIDISFPAATHVYGIPEHAAPLSLPTTDGDYFSDPYRLFNVDIFEYEASSPMALYGAIPLMHAHSPSSSVGVFYLSSSETWVDVTRPTAGGIDTHWMSESGILDLFLLPGSTASPDALFKQYASLTGPSALPAHWALGYHQCRWNYLDQQDMLEVDRRFDADGEGFPLDVTWLDIEYADEHRYFDWDAQKFPDVKGMLKQIEDKGRKVVAIVDPHIKRTEEFYVYKEALEADVLIKNADGKTNYEGWCWTGSSAWVDFFNERSWDYWTGMFKFEKWTNSAKNLFIWNDMNEPSVFNGPEITLPKDTLYEDGKWENRDIHNVNGLMFHKQTALALIAREEIPKRPFVLSRSFFAGSQKYGAIWTGDNMGTWTHLAGSFPMLLSNGIAGMIFAGADVGGFFGNPSPDFLVRWYQAGIFMPFFRAHAHIDTKRREPYLLDEPYKSIVRDMIRLRYAMLPIWYTAFREASVDGIPVLRPQYVNFPKDPAGYAMDDQFYIGRTGLLAKPIVEEESDRTDIYLSDNQPYYDYFSHELYPASKVGRNVSYHAPLSAAPLLHQGSNIIPLRTRIRRSSPLMWQDPYTLLVSLGKDSTASGELYSDDGDSYAFEQGEFIWRGFDFQDGVLKSQDLVRARPAETGVDQTTLDRYLSGGPNKWAKKIGHVRVERIVVLGLKSQPKEVRILSGAGSSAMFEWTAGVGADSTKKGRASELVIKNPEVLIAEDWEILIR</sequence>
<evidence type="ECO:0000256" key="10">
    <source>
        <dbReference type="RuleBase" id="RU361185"/>
    </source>
</evidence>
<dbReference type="Gene3D" id="3.20.20.80">
    <property type="entry name" value="Glycosidases"/>
    <property type="match status" value="2"/>
</dbReference>
<feature type="chain" id="PRO_5002522532" description="Glucosidase II subunit alpha" evidence="11">
    <location>
        <begin position="23"/>
        <end position="985"/>
    </location>
</feature>
<evidence type="ECO:0000259" key="12">
    <source>
        <dbReference type="Pfam" id="PF01055"/>
    </source>
</evidence>
<dbReference type="AlphaFoldDB" id="A0A0F7SV14"/>
<dbReference type="Gene3D" id="2.60.40.1760">
    <property type="entry name" value="glycosyl hydrolase (family 31)"/>
    <property type="match status" value="1"/>
</dbReference>
<protein>
    <recommendedName>
        <fullName evidence="9">Glucosidase II subunit alpha</fullName>
    </recommendedName>
</protein>
<dbReference type="GO" id="GO:0005975">
    <property type="term" value="P:carbohydrate metabolic process"/>
    <property type="evidence" value="ECO:0007669"/>
    <property type="project" value="InterPro"/>
</dbReference>
<feature type="domain" description="Glycosyl hydrolase family 31 C-terminal" evidence="14">
    <location>
        <begin position="729"/>
        <end position="820"/>
    </location>
</feature>
<name>A0A0F7SV14_PHARH</name>
<dbReference type="GO" id="GO:0006491">
    <property type="term" value="P:N-glycan processing"/>
    <property type="evidence" value="ECO:0007669"/>
    <property type="project" value="TreeGrafter"/>
</dbReference>
<feature type="domain" description="Glycoside hydrolase family 31 N-terminal" evidence="13">
    <location>
        <begin position="99"/>
        <end position="343"/>
    </location>
</feature>
<dbReference type="SUPFAM" id="SSF51011">
    <property type="entry name" value="Glycosyl hydrolase domain"/>
    <property type="match status" value="1"/>
</dbReference>
<evidence type="ECO:0000256" key="3">
    <source>
        <dbReference type="ARBA" id="ARBA00007806"/>
    </source>
</evidence>
<dbReference type="EMBL" id="LN483157">
    <property type="protein sequence ID" value="CED84350.1"/>
    <property type="molecule type" value="Genomic_DNA"/>
</dbReference>